<dbReference type="Gene3D" id="2.60.120.10">
    <property type="entry name" value="Jelly Rolls"/>
    <property type="match status" value="1"/>
</dbReference>
<dbReference type="CDD" id="cd00038">
    <property type="entry name" value="CAP_ED"/>
    <property type="match status" value="1"/>
</dbReference>
<feature type="domain" description="Cyclic nucleotide-binding" evidence="1">
    <location>
        <begin position="98"/>
        <end position="202"/>
    </location>
</feature>
<evidence type="ECO:0000259" key="1">
    <source>
        <dbReference type="PROSITE" id="PS50042"/>
    </source>
</evidence>
<dbReference type="InterPro" id="IPR045641">
    <property type="entry name" value="SrpI-like"/>
</dbReference>
<dbReference type="InterPro" id="IPR000595">
    <property type="entry name" value="cNMP-bd_dom"/>
</dbReference>
<reference evidence="2 3" key="1">
    <citation type="journal article" date="2010" name="Stand. Genomic Sci.">
        <title>Complete genome sequence of Haliangium ochraceum type strain (SMP-2).</title>
        <authorList>
            <consortium name="US DOE Joint Genome Institute (JGI-PGF)"/>
            <person name="Ivanova N."/>
            <person name="Daum C."/>
            <person name="Lang E."/>
            <person name="Abt B."/>
            <person name="Kopitz M."/>
            <person name="Saunders E."/>
            <person name="Lapidus A."/>
            <person name="Lucas S."/>
            <person name="Glavina Del Rio T."/>
            <person name="Nolan M."/>
            <person name="Tice H."/>
            <person name="Copeland A."/>
            <person name="Cheng J.F."/>
            <person name="Chen F."/>
            <person name="Bruce D."/>
            <person name="Goodwin L."/>
            <person name="Pitluck S."/>
            <person name="Mavromatis K."/>
            <person name="Pati A."/>
            <person name="Mikhailova N."/>
            <person name="Chen A."/>
            <person name="Palaniappan K."/>
            <person name="Land M."/>
            <person name="Hauser L."/>
            <person name="Chang Y.J."/>
            <person name="Jeffries C.D."/>
            <person name="Detter J.C."/>
            <person name="Brettin T."/>
            <person name="Rohde M."/>
            <person name="Goker M."/>
            <person name="Bristow J."/>
            <person name="Markowitz V."/>
            <person name="Eisen J.A."/>
            <person name="Hugenholtz P."/>
            <person name="Kyrpides N.C."/>
            <person name="Klenk H.P."/>
        </authorList>
    </citation>
    <scope>NUCLEOTIDE SEQUENCE [LARGE SCALE GENOMIC DNA]</scope>
    <source>
        <strain evidence="3">DSM 14365 / CIP 107738 / JCM 11303 / AJ 13395 / SMP-2</strain>
    </source>
</reference>
<dbReference type="KEGG" id="hoh:Hoch_1255"/>
<dbReference type="PANTHER" id="PTHR24567:SF74">
    <property type="entry name" value="HTH-TYPE TRANSCRIPTIONAL REGULATOR ARCR"/>
    <property type="match status" value="1"/>
</dbReference>
<dbReference type="InterPro" id="IPR018490">
    <property type="entry name" value="cNMP-bd_dom_sf"/>
</dbReference>
<name>D0LTC0_HALO1</name>
<dbReference type="SMART" id="SM00100">
    <property type="entry name" value="cNMP"/>
    <property type="match status" value="1"/>
</dbReference>
<dbReference type="PANTHER" id="PTHR24567">
    <property type="entry name" value="CRP FAMILY TRANSCRIPTIONAL REGULATORY PROTEIN"/>
    <property type="match status" value="1"/>
</dbReference>
<protein>
    <submittedName>
        <fullName evidence="2">Putative transcriptional regulator, Crp/Fnr family</fullName>
    </submittedName>
</protein>
<proteinExistence type="predicted"/>
<accession>D0LTC0</accession>
<dbReference type="NCBIfam" id="NF041163">
    <property type="entry name" value="encap_f2b"/>
    <property type="match status" value="1"/>
</dbReference>
<dbReference type="InterPro" id="IPR014710">
    <property type="entry name" value="RmlC-like_jellyroll"/>
</dbReference>
<evidence type="ECO:0000313" key="3">
    <source>
        <dbReference type="Proteomes" id="UP000001880"/>
    </source>
</evidence>
<dbReference type="GO" id="GO:0005829">
    <property type="term" value="C:cytosol"/>
    <property type="evidence" value="ECO:0007669"/>
    <property type="project" value="TreeGrafter"/>
</dbReference>
<dbReference type="OrthoDB" id="181419at2"/>
<dbReference type="EMBL" id="CP001804">
    <property type="protein sequence ID" value="ACY13815.1"/>
    <property type="molecule type" value="Genomic_DNA"/>
</dbReference>
<dbReference type="Pfam" id="PF19307">
    <property type="entry name" value="SrpI-like"/>
    <property type="match status" value="1"/>
</dbReference>
<dbReference type="AlphaFoldDB" id="D0LTC0"/>
<dbReference type="STRING" id="502025.Hoch_1255"/>
<dbReference type="SUPFAM" id="SSF51206">
    <property type="entry name" value="cAMP-binding domain-like"/>
    <property type="match status" value="1"/>
</dbReference>
<keyword evidence="3" id="KW-1185">Reference proteome</keyword>
<gene>
    <name evidence="2" type="ordered locus">Hoch_1255</name>
</gene>
<dbReference type="InterPro" id="IPR049817">
    <property type="entry name" value="Encap_f2b"/>
</dbReference>
<dbReference type="InterPro" id="IPR050397">
    <property type="entry name" value="Env_Response_Regulators"/>
</dbReference>
<sequence length="473" mass="52235">MDARDLSTHDPSLKNPIQTALSTEAARQLATTTKTQPQMQGITSRWLLKLLPWVQTDGGVYRVNRRRTFAVGDGRIEFVQTGATAEVIPQELRELPLLRQFEDDELLTALAGRFTQKEYAAGELLAEAGKPAEHVFVMAHGKAEKLGEGKYGDTVVLDVYGDGEYFGDRAIVESEDSWSFSVKALTRCTVLTLEQSEFEALIEQSESLRAHVEAYKATLGKPQDDHGQAAVEIAAGHRGEPQLPATFVDYDTSPREYELSVAQTVLRVHSRVADLFNKPMNQTQEQLRLTVETLRERQEHEMINNPDFGLLHNADFDQRVFSRTGPPTPDDLDELLALVWKEPSFFLAHPKAIAAFGRECNRRGVYPGSADVGGGKVPAWRGVPIFPCNKIPVTSAKTSSFMLMRAGERNQGVVGLHQTGLPDEIEPGLSVRFMGIDEKAVISYLVTTYFSAAVLVPDALAILDDVEVRAAEG</sequence>
<dbReference type="RefSeq" id="WP_012826424.1">
    <property type="nucleotide sequence ID" value="NC_013440.1"/>
</dbReference>
<organism evidence="2 3">
    <name type="scientific">Haliangium ochraceum (strain DSM 14365 / JCM 11303 / SMP-2)</name>
    <dbReference type="NCBI Taxonomy" id="502025"/>
    <lineage>
        <taxon>Bacteria</taxon>
        <taxon>Pseudomonadati</taxon>
        <taxon>Myxococcota</taxon>
        <taxon>Polyangia</taxon>
        <taxon>Haliangiales</taxon>
        <taxon>Kofleriaceae</taxon>
        <taxon>Haliangium</taxon>
    </lineage>
</organism>
<dbReference type="eggNOG" id="COG0664">
    <property type="taxonomic scope" value="Bacteria"/>
</dbReference>
<evidence type="ECO:0000313" key="2">
    <source>
        <dbReference type="EMBL" id="ACY13815.1"/>
    </source>
</evidence>
<dbReference type="PROSITE" id="PS50042">
    <property type="entry name" value="CNMP_BINDING_3"/>
    <property type="match status" value="1"/>
</dbReference>
<dbReference type="GO" id="GO:0003700">
    <property type="term" value="F:DNA-binding transcription factor activity"/>
    <property type="evidence" value="ECO:0007669"/>
    <property type="project" value="TreeGrafter"/>
</dbReference>
<dbReference type="Pfam" id="PF00027">
    <property type="entry name" value="cNMP_binding"/>
    <property type="match status" value="1"/>
</dbReference>
<dbReference type="HOGENOM" id="CLU_056341_0_0_7"/>
<dbReference type="Proteomes" id="UP000001880">
    <property type="component" value="Chromosome"/>
</dbReference>